<reference evidence="3" key="1">
    <citation type="journal article" date="2019" name="Int. J. Syst. Evol. Microbiol.">
        <title>The Global Catalogue of Microorganisms (GCM) 10K type strain sequencing project: providing services to taxonomists for standard genome sequencing and annotation.</title>
        <authorList>
            <consortium name="The Broad Institute Genomics Platform"/>
            <consortium name="The Broad Institute Genome Sequencing Center for Infectious Disease"/>
            <person name="Wu L."/>
            <person name="Ma J."/>
        </authorList>
    </citation>
    <scope>NUCLEOTIDE SEQUENCE [LARGE SCALE GENOMIC DNA]</scope>
    <source>
        <strain evidence="3">CECT 8531</strain>
    </source>
</reference>
<dbReference type="RefSeq" id="WP_381423384.1">
    <property type="nucleotide sequence ID" value="NZ_JBHSDH010000013.1"/>
</dbReference>
<dbReference type="PANTHER" id="PTHR38075:SF1">
    <property type="entry name" value="DUF4139 DOMAIN-CONTAINING PROTEIN"/>
    <property type="match status" value="1"/>
</dbReference>
<keyword evidence="1" id="KW-0732">Signal</keyword>
<comment type="caution">
    <text evidence="2">The sequence shown here is derived from an EMBL/GenBank/DDBJ whole genome shotgun (WGS) entry which is preliminary data.</text>
</comment>
<dbReference type="Proteomes" id="UP001595887">
    <property type="component" value="Unassembled WGS sequence"/>
</dbReference>
<evidence type="ECO:0000256" key="1">
    <source>
        <dbReference type="SAM" id="SignalP"/>
    </source>
</evidence>
<evidence type="ECO:0000313" key="2">
    <source>
        <dbReference type="EMBL" id="MFC4292578.1"/>
    </source>
</evidence>
<proteinExistence type="predicted"/>
<sequence length="549" mass="60894">MRCLIFLLCSLYVAFGSAAGLKAQTVPSKHIVVAPEPTARTVTIYRSARTRENDFLEFDPENEEPLKGFAMITETRTINLPPGQVTVRFEGVASGIIPQSAILMKADSWKEKNFDSRLLSQRGLLDAYTGQLVSIRVTDDKTGEIREEQATILSQPDRLILKTGRGYEAVNCSDGVGTILFPGVPVDLTAKPTLSMTTRPDNKGGKMTVTLAYLANNFDWQADYVATFSPDGQSLRLFGWMTIASKDRTSFPKVELSAVAGTTARAELSDHDADALEREKENDPYSSDNIDISFECWPQGTTGRAPYLANLASPSIADTNEIFNIQRRGDDGYGGGDDEVIVVTGTRRVERTDLGDLKLYTIPFSTDVLAQSMKQVRFLEPRQLKGETLFKIPHYGNGADNPQLIFRFENRRANGGGESLPQGQVGLFQLGSQGRQLLGQSVLQDKSIGEDVEIKLPSGDDYKIGSDTDTITTGHGWADKEMTVKNNGSDSVLIEVEFEVRNYNYARFSNSVFKRKGKHIWRVKLEPNSSAQLRYRLTDKPEEEEAEVW</sequence>
<evidence type="ECO:0000313" key="3">
    <source>
        <dbReference type="Proteomes" id="UP001595887"/>
    </source>
</evidence>
<name>A0ABV8RGR9_9SPHN</name>
<organism evidence="2 3">
    <name type="scientific">Sphingorhabdus arenilitoris</name>
    <dbReference type="NCBI Taxonomy" id="1490041"/>
    <lineage>
        <taxon>Bacteria</taxon>
        <taxon>Pseudomonadati</taxon>
        <taxon>Pseudomonadota</taxon>
        <taxon>Alphaproteobacteria</taxon>
        <taxon>Sphingomonadales</taxon>
        <taxon>Sphingomonadaceae</taxon>
        <taxon>Sphingorhabdus</taxon>
    </lineage>
</organism>
<feature type="signal peptide" evidence="1">
    <location>
        <begin position="1"/>
        <end position="18"/>
    </location>
</feature>
<accession>A0ABV8RGR9</accession>
<dbReference type="PANTHER" id="PTHR38075">
    <property type="entry name" value="DUF4139 DOMAIN-CONTAINING PROTEIN"/>
    <property type="match status" value="1"/>
</dbReference>
<gene>
    <name evidence="2" type="ORF">ACFOWX_09160</name>
</gene>
<protein>
    <submittedName>
        <fullName evidence="2">DUF4139 domain-containing protein</fullName>
    </submittedName>
</protein>
<keyword evidence="3" id="KW-1185">Reference proteome</keyword>
<dbReference type="EMBL" id="JBHSDH010000013">
    <property type="protein sequence ID" value="MFC4292578.1"/>
    <property type="molecule type" value="Genomic_DNA"/>
</dbReference>
<feature type="chain" id="PRO_5047460505" evidence="1">
    <location>
        <begin position="19"/>
        <end position="549"/>
    </location>
</feature>